<dbReference type="OrthoDB" id="159886at2"/>
<dbReference type="InterPro" id="IPR054383">
    <property type="entry name" value="PspAB-like"/>
</dbReference>
<dbReference type="PATRIC" id="fig|1280514.3.peg.2665"/>
<name>A0A0D8HGJ8_9ACTN</name>
<comment type="caution">
    <text evidence="1">The sequence shown here is derived from an EMBL/GenBank/DDBJ whole genome shotgun (WGS) entry which is preliminary data.</text>
</comment>
<evidence type="ECO:0000313" key="2">
    <source>
        <dbReference type="Proteomes" id="UP000032360"/>
    </source>
</evidence>
<proteinExistence type="predicted"/>
<keyword evidence="2" id="KW-1185">Reference proteome</keyword>
<organism evidence="1 2">
    <name type="scientific">Acidithrix ferrooxidans</name>
    <dbReference type="NCBI Taxonomy" id="1280514"/>
    <lineage>
        <taxon>Bacteria</taxon>
        <taxon>Bacillati</taxon>
        <taxon>Actinomycetota</taxon>
        <taxon>Acidimicrobiia</taxon>
        <taxon>Acidimicrobiales</taxon>
        <taxon>Acidimicrobiaceae</taxon>
        <taxon>Acidithrix</taxon>
    </lineage>
</organism>
<dbReference type="AlphaFoldDB" id="A0A0D8HGJ8"/>
<sequence>MGKLRDIILGRTAPAQANLDNLFALPAAGITLEISANLISTNKASVCFKPASGSAFANTTLDFKAILEMEDDGQKPPVETIDSMGYKWVTIEADNLETLTTAIHAVNSTLESNNFGPQLLCSVFAFTDRDSAQRVYLIYLYKRGTFYPFAPLRGERRDNERELSLQAIIKDDIVLEADLERWFPIWDLPL</sequence>
<reference evidence="1 2" key="1">
    <citation type="submission" date="2015-01" db="EMBL/GenBank/DDBJ databases">
        <title>Draft genome of the acidophilic iron oxidizer Acidithrix ferrooxidans strain Py-F3.</title>
        <authorList>
            <person name="Poehlein A."/>
            <person name="Eisen S."/>
            <person name="Schloemann M."/>
            <person name="Johnson B.D."/>
            <person name="Daniel R."/>
            <person name="Muehling M."/>
        </authorList>
    </citation>
    <scope>NUCLEOTIDE SEQUENCE [LARGE SCALE GENOMIC DNA]</scope>
    <source>
        <strain evidence="1 2">Py-F3</strain>
    </source>
</reference>
<dbReference type="STRING" id="1280514.AXFE_20330"/>
<evidence type="ECO:0000313" key="1">
    <source>
        <dbReference type="EMBL" id="KJF17120.1"/>
    </source>
</evidence>
<gene>
    <name evidence="1" type="ORF">AXFE_20330</name>
</gene>
<dbReference type="Pfam" id="PF22742">
    <property type="entry name" value="PspAB"/>
    <property type="match status" value="1"/>
</dbReference>
<dbReference type="RefSeq" id="WP_052605672.1">
    <property type="nucleotide sequence ID" value="NZ_JXYS01000065.1"/>
</dbReference>
<dbReference type="EMBL" id="JXYS01000065">
    <property type="protein sequence ID" value="KJF17120.1"/>
    <property type="molecule type" value="Genomic_DNA"/>
</dbReference>
<accession>A0A0D8HGJ8</accession>
<protein>
    <submittedName>
        <fullName evidence="1">Uncharacterized protein</fullName>
    </submittedName>
</protein>
<dbReference type="Proteomes" id="UP000032360">
    <property type="component" value="Unassembled WGS sequence"/>
</dbReference>